<keyword evidence="1" id="KW-0732">Signal</keyword>
<dbReference type="Proteomes" id="UP001595547">
    <property type="component" value="Unassembled WGS sequence"/>
</dbReference>
<comment type="caution">
    <text evidence="2">The sequence shown here is derived from an EMBL/GenBank/DDBJ whole genome shotgun (WGS) entry which is preliminary data.</text>
</comment>
<dbReference type="RefSeq" id="WP_380071732.1">
    <property type="nucleotide sequence ID" value="NZ_JBHRTO010000001.1"/>
</dbReference>
<reference evidence="3" key="1">
    <citation type="journal article" date="2019" name="Int. J. Syst. Evol. Microbiol.">
        <title>The Global Catalogue of Microorganisms (GCM) 10K type strain sequencing project: providing services to taxonomists for standard genome sequencing and annotation.</title>
        <authorList>
            <consortium name="The Broad Institute Genomics Platform"/>
            <consortium name="The Broad Institute Genome Sequencing Center for Infectious Disease"/>
            <person name="Wu L."/>
            <person name="Ma J."/>
        </authorList>
    </citation>
    <scope>NUCLEOTIDE SEQUENCE [LARGE SCALE GENOMIC DNA]</scope>
    <source>
        <strain evidence="3">KCTC 52039</strain>
    </source>
</reference>
<keyword evidence="3" id="KW-1185">Reference proteome</keyword>
<organism evidence="2 3">
    <name type="scientific">Cypionkella sinensis</name>
    <dbReference type="NCBI Taxonomy" id="1756043"/>
    <lineage>
        <taxon>Bacteria</taxon>
        <taxon>Pseudomonadati</taxon>
        <taxon>Pseudomonadota</taxon>
        <taxon>Alphaproteobacteria</taxon>
        <taxon>Rhodobacterales</taxon>
        <taxon>Paracoccaceae</taxon>
        <taxon>Cypionkella</taxon>
    </lineage>
</organism>
<evidence type="ECO:0000313" key="2">
    <source>
        <dbReference type="EMBL" id="MFC3180097.1"/>
    </source>
</evidence>
<gene>
    <name evidence="2" type="ORF">ACFOGH_03765</name>
</gene>
<evidence type="ECO:0008006" key="4">
    <source>
        <dbReference type="Google" id="ProtNLM"/>
    </source>
</evidence>
<evidence type="ECO:0000313" key="3">
    <source>
        <dbReference type="Proteomes" id="UP001595547"/>
    </source>
</evidence>
<dbReference type="EMBL" id="JBHRTO010000001">
    <property type="protein sequence ID" value="MFC3180097.1"/>
    <property type="molecule type" value="Genomic_DNA"/>
</dbReference>
<name>A0ABV7J040_9RHOB</name>
<evidence type="ECO:0000256" key="1">
    <source>
        <dbReference type="SAM" id="SignalP"/>
    </source>
</evidence>
<proteinExistence type="predicted"/>
<sequence>MRLAPALALMVWAGAAAAQEVGMTEADLPPGYPPKLGEASGNLGDKPAAWEFFDFSVGAFDASAWVDSDYDSKAVRFHLIGYAPGKPDDMRKRLRVQGDFGKAFHTGAAEAPLVEVLRGKDIDGPKLTSQGQQAEVVIESIGPLPENSYLRHVTGRLTARICPQDWPFKSCQDIALRFETDVQMGSDVAVKP</sequence>
<feature type="chain" id="PRO_5045612784" description="Lipid/polyisoprenoid-binding YceI-like domain-containing protein" evidence="1">
    <location>
        <begin position="19"/>
        <end position="192"/>
    </location>
</feature>
<accession>A0ABV7J040</accession>
<protein>
    <recommendedName>
        <fullName evidence="4">Lipid/polyisoprenoid-binding YceI-like domain-containing protein</fullName>
    </recommendedName>
</protein>
<feature type="signal peptide" evidence="1">
    <location>
        <begin position="1"/>
        <end position="18"/>
    </location>
</feature>